<feature type="domain" description="Major facilitator superfamily (MFS) profile" evidence="6">
    <location>
        <begin position="8"/>
        <end position="432"/>
    </location>
</feature>
<dbReference type="PANTHER" id="PTHR12778">
    <property type="entry name" value="SOLUTE CARRIER FAMILY 33 ACETYL-COA TRANSPORTER -RELATED"/>
    <property type="match status" value="1"/>
</dbReference>
<evidence type="ECO:0000313" key="8">
    <source>
        <dbReference type="Proteomes" id="UP000184368"/>
    </source>
</evidence>
<evidence type="ECO:0000259" key="6">
    <source>
        <dbReference type="PROSITE" id="PS50850"/>
    </source>
</evidence>
<keyword evidence="3 5" id="KW-1133">Transmembrane helix</keyword>
<dbReference type="PROSITE" id="PS50850">
    <property type="entry name" value="MFS"/>
    <property type="match status" value="1"/>
</dbReference>
<feature type="transmembrane region" description="Helical" evidence="5">
    <location>
        <begin position="368"/>
        <end position="389"/>
    </location>
</feature>
<evidence type="ECO:0000256" key="1">
    <source>
        <dbReference type="ARBA" id="ARBA00004141"/>
    </source>
</evidence>
<dbReference type="InterPro" id="IPR036259">
    <property type="entry name" value="MFS_trans_sf"/>
</dbReference>
<dbReference type="Proteomes" id="UP000184368">
    <property type="component" value="Unassembled WGS sequence"/>
</dbReference>
<feature type="transmembrane region" description="Helical" evidence="5">
    <location>
        <begin position="276"/>
        <end position="296"/>
    </location>
</feature>
<dbReference type="STRING" id="1302690.BUE76_08930"/>
<keyword evidence="2 5" id="KW-0812">Transmembrane</keyword>
<feature type="transmembrane region" description="Helical" evidence="5">
    <location>
        <begin position="146"/>
        <end position="168"/>
    </location>
</feature>
<feature type="transmembrane region" description="Helical" evidence="5">
    <location>
        <begin position="308"/>
        <end position="326"/>
    </location>
</feature>
<sequence length="432" mass="47198">MKRIALSNSLALRYGTFFYLYLMQGIPAGFALTALSNYLLARGITSSAVGSFAAVVGFPWVIQFIWGPFIDRYQYSAIGHRKHWVLLSQLTAFAASLLLFLVDDPVRQLPLLTAIFCVHSVFASVQDASVDALAISVVPLAERGRLNAAMRGGFLLGIAFGAAVLSLVLNRVGYAAAVGVQSGLLLLFTLLTFFIRVAPGDPLLPFGKKRPEQELQTDVLPVKVLFQRLWRGFSYLPNARLFGSILLVYLCFSIFIRSLNFFLIKTIGWSDEQLSVFTGSWGSVFSFLMILVGGILADKYGASRLQQVVLLTLALFLVGYNLLLWFGPAAAIAKPGLIFWNLADPLFSVAAFPILMQLCRKEVEGSQFTAYMALINFSDVAGAFVSGWLLRVVPAPGLGLGCGFVLAGVIWALRKPAEVVPVVETTMTPQRF</sequence>
<keyword evidence="4 5" id="KW-0472">Membrane</keyword>
<evidence type="ECO:0000313" key="7">
    <source>
        <dbReference type="EMBL" id="SHF28214.1"/>
    </source>
</evidence>
<name>A0A1M5ADJ9_9BACT</name>
<dbReference type="PANTHER" id="PTHR12778:SF9">
    <property type="entry name" value="ACETYL-COENZYME A TRANSPORTER 1"/>
    <property type="match status" value="1"/>
</dbReference>
<dbReference type="InterPro" id="IPR011701">
    <property type="entry name" value="MFS"/>
</dbReference>
<feature type="transmembrane region" description="Helical" evidence="5">
    <location>
        <begin position="241"/>
        <end position="264"/>
    </location>
</feature>
<dbReference type="GO" id="GO:0016020">
    <property type="term" value="C:membrane"/>
    <property type="evidence" value="ECO:0007669"/>
    <property type="project" value="UniProtKB-SubCell"/>
</dbReference>
<evidence type="ECO:0000256" key="4">
    <source>
        <dbReference type="ARBA" id="ARBA00023136"/>
    </source>
</evidence>
<dbReference type="Gene3D" id="1.20.1250.20">
    <property type="entry name" value="MFS general substrate transporter like domains"/>
    <property type="match status" value="1"/>
</dbReference>
<evidence type="ECO:0000256" key="5">
    <source>
        <dbReference type="SAM" id="Phobius"/>
    </source>
</evidence>
<gene>
    <name evidence="7" type="ORF">SAMN05444008_106216</name>
</gene>
<evidence type="ECO:0000256" key="2">
    <source>
        <dbReference type="ARBA" id="ARBA00022692"/>
    </source>
</evidence>
<feature type="transmembrane region" description="Helical" evidence="5">
    <location>
        <begin position="83"/>
        <end position="102"/>
    </location>
</feature>
<feature type="transmembrane region" description="Helical" evidence="5">
    <location>
        <begin position="395"/>
        <end position="413"/>
    </location>
</feature>
<dbReference type="EMBL" id="FQUO01000006">
    <property type="protein sequence ID" value="SHF28214.1"/>
    <property type="molecule type" value="Genomic_DNA"/>
</dbReference>
<feature type="transmembrane region" description="Helical" evidence="5">
    <location>
        <begin position="39"/>
        <end position="62"/>
    </location>
</feature>
<dbReference type="OrthoDB" id="924673at2"/>
<dbReference type="Pfam" id="PF07690">
    <property type="entry name" value="MFS_1"/>
    <property type="match status" value="1"/>
</dbReference>
<dbReference type="InterPro" id="IPR004752">
    <property type="entry name" value="AmpG_permease/AT-1"/>
</dbReference>
<feature type="transmembrane region" description="Helical" evidence="5">
    <location>
        <begin position="174"/>
        <end position="195"/>
    </location>
</feature>
<dbReference type="AlphaFoldDB" id="A0A1M5ADJ9"/>
<dbReference type="GO" id="GO:0022857">
    <property type="term" value="F:transmembrane transporter activity"/>
    <property type="evidence" value="ECO:0007669"/>
    <property type="project" value="InterPro"/>
</dbReference>
<feature type="transmembrane region" description="Helical" evidence="5">
    <location>
        <begin position="12"/>
        <end position="33"/>
    </location>
</feature>
<accession>A0A1M5ADJ9</accession>
<reference evidence="7 8" key="1">
    <citation type="submission" date="2016-11" db="EMBL/GenBank/DDBJ databases">
        <authorList>
            <person name="Jaros S."/>
            <person name="Januszkiewicz K."/>
            <person name="Wedrychowicz H."/>
        </authorList>
    </citation>
    <scope>NUCLEOTIDE SEQUENCE [LARGE SCALE GENOMIC DNA]</scope>
    <source>
        <strain evidence="7 8">DSM 26897</strain>
    </source>
</reference>
<feature type="transmembrane region" description="Helical" evidence="5">
    <location>
        <begin position="338"/>
        <end position="356"/>
    </location>
</feature>
<dbReference type="InterPro" id="IPR020846">
    <property type="entry name" value="MFS_dom"/>
</dbReference>
<organism evidence="7 8">
    <name type="scientific">Cnuella takakiae</name>
    <dbReference type="NCBI Taxonomy" id="1302690"/>
    <lineage>
        <taxon>Bacteria</taxon>
        <taxon>Pseudomonadati</taxon>
        <taxon>Bacteroidota</taxon>
        <taxon>Chitinophagia</taxon>
        <taxon>Chitinophagales</taxon>
        <taxon>Chitinophagaceae</taxon>
        <taxon>Cnuella</taxon>
    </lineage>
</organism>
<dbReference type="RefSeq" id="WP_073042518.1">
    <property type="nucleotide sequence ID" value="NZ_FQUO01000006.1"/>
</dbReference>
<protein>
    <submittedName>
        <fullName evidence="7">MFS transporter, PAT family, beta-lactamase induction signal transducer AmpG</fullName>
    </submittedName>
</protein>
<dbReference type="SUPFAM" id="SSF103473">
    <property type="entry name" value="MFS general substrate transporter"/>
    <property type="match status" value="1"/>
</dbReference>
<proteinExistence type="predicted"/>
<comment type="subcellular location">
    <subcellularLocation>
        <location evidence="1">Membrane</location>
        <topology evidence="1">Multi-pass membrane protein</topology>
    </subcellularLocation>
</comment>
<evidence type="ECO:0000256" key="3">
    <source>
        <dbReference type="ARBA" id="ARBA00022989"/>
    </source>
</evidence>
<keyword evidence="8" id="KW-1185">Reference proteome</keyword>